<comment type="caution">
    <text evidence="2">The sequence shown here is derived from an EMBL/GenBank/DDBJ whole genome shotgun (WGS) entry which is preliminary data.</text>
</comment>
<evidence type="ECO:0000313" key="2">
    <source>
        <dbReference type="EMBL" id="KAK1902220.1"/>
    </source>
</evidence>
<sequence>MEDSEQSHWVSPALLSSDPLAGFSSEPGLLPPGDEAEAFSPARNRTTPASIPSSPPRATAERLPPTDTARSDRCSPPRASWVTCSCWTGQAAATPPTPPLDPPGAAAPSLRCTPTPPPPSTPPASPPPSPPPGMDMGLRAGRAPGSRRP</sequence>
<gene>
    <name evidence="2" type="ORF">KUDE01_005184</name>
</gene>
<dbReference type="Proteomes" id="UP001228049">
    <property type="component" value="Unassembled WGS sequence"/>
</dbReference>
<reference evidence="2" key="1">
    <citation type="submission" date="2023-04" db="EMBL/GenBank/DDBJ databases">
        <title>Chromosome-level genome of Chaenocephalus aceratus.</title>
        <authorList>
            <person name="Park H."/>
        </authorList>
    </citation>
    <scope>NUCLEOTIDE SEQUENCE</scope>
    <source>
        <strain evidence="2">DE</strain>
        <tissue evidence="2">Muscle</tissue>
    </source>
</reference>
<accession>A0AAD9CHW4</accession>
<proteinExistence type="predicted"/>
<name>A0AAD9CHW4_DISEL</name>
<dbReference type="EMBL" id="JASDAP010000006">
    <property type="protein sequence ID" value="KAK1902220.1"/>
    <property type="molecule type" value="Genomic_DNA"/>
</dbReference>
<protein>
    <submittedName>
        <fullName evidence="2">Major cell-surface adhesin PAc</fullName>
    </submittedName>
</protein>
<organism evidence="2 3">
    <name type="scientific">Dissostichus eleginoides</name>
    <name type="common">Patagonian toothfish</name>
    <name type="synonym">Dissostichus amissus</name>
    <dbReference type="NCBI Taxonomy" id="100907"/>
    <lineage>
        <taxon>Eukaryota</taxon>
        <taxon>Metazoa</taxon>
        <taxon>Chordata</taxon>
        <taxon>Craniata</taxon>
        <taxon>Vertebrata</taxon>
        <taxon>Euteleostomi</taxon>
        <taxon>Actinopterygii</taxon>
        <taxon>Neopterygii</taxon>
        <taxon>Teleostei</taxon>
        <taxon>Neoteleostei</taxon>
        <taxon>Acanthomorphata</taxon>
        <taxon>Eupercaria</taxon>
        <taxon>Perciformes</taxon>
        <taxon>Notothenioidei</taxon>
        <taxon>Nototheniidae</taxon>
        <taxon>Dissostichus</taxon>
    </lineage>
</organism>
<feature type="compositionally biased region" description="Polar residues" evidence="1">
    <location>
        <begin position="43"/>
        <end position="52"/>
    </location>
</feature>
<keyword evidence="3" id="KW-1185">Reference proteome</keyword>
<feature type="region of interest" description="Disordered" evidence="1">
    <location>
        <begin position="1"/>
        <end position="149"/>
    </location>
</feature>
<evidence type="ECO:0000313" key="3">
    <source>
        <dbReference type="Proteomes" id="UP001228049"/>
    </source>
</evidence>
<evidence type="ECO:0000256" key="1">
    <source>
        <dbReference type="SAM" id="MobiDB-lite"/>
    </source>
</evidence>
<dbReference type="AlphaFoldDB" id="A0AAD9CHW4"/>
<feature type="compositionally biased region" description="Pro residues" evidence="1">
    <location>
        <begin position="114"/>
        <end position="133"/>
    </location>
</feature>